<dbReference type="Proteomes" id="UP000226525">
    <property type="component" value="Unassembled WGS sequence"/>
</dbReference>
<comment type="caution">
    <text evidence="2">The sequence shown here is derived from an EMBL/GenBank/DDBJ whole genome shotgun (WGS) entry which is preliminary data.</text>
</comment>
<sequence length="527" mass="59243">MHISLFFRRLLLASGCLLSLNTSLWAQSNFIPLEKGDYKELEERPTYAPVLEVGGSYRLRNRLIDTSLEPETPTGFPNVGTLSFEQDLRIILRSTAHRSASIQLELATAQAPFNNADLRPPAERPNAPDSQDIDLVARQAYLEFRANPRDQLRVGKQELRLGDRRGKVFSGLLTGIAQQCTAGSFCYEAGALKLQDDTADWLYTLSLDYPLFYELDAAGQPENVMRVEVFRIVYTERNIPLGRNNAPGFRISNGDLDRLRDTSFANTNSCSSELRSQAVVGRQDCTPVYFNATSQDYYGVRFTWSTPSWRWYSDLLGNQGNRAYYSLGANNDYGQSLGSHAVAGVATEHELSYLWDNNQVTGLLLYASGDEQLEDGGAINNTGQNYQRSIRAFHEIVPGTYRGTNFYFNGGSPDWKSGTGLGHTIANTQMLGARYRFTVEASETFYEAGLYYLDHVNPVMATSGAKATHIGIEWDNTFSWKLRDFVTWDLELNFFRQGEAFRYDDYQPSASGTGSTTHFASRVYYSF</sequence>
<proteinExistence type="predicted"/>
<feature type="chain" id="PRO_5014939208" description="Alginate export domain-containing protein" evidence="1">
    <location>
        <begin position="27"/>
        <end position="527"/>
    </location>
</feature>
<dbReference type="EMBL" id="NZEX01000036">
    <property type="protein sequence ID" value="MAH62520.1"/>
    <property type="molecule type" value="Genomic_DNA"/>
</dbReference>
<gene>
    <name evidence="2" type="ORF">CMN54_03550</name>
</gene>
<evidence type="ECO:0000256" key="1">
    <source>
        <dbReference type="SAM" id="SignalP"/>
    </source>
</evidence>
<dbReference type="AlphaFoldDB" id="A0A2D6YH91"/>
<reference evidence="3" key="1">
    <citation type="submission" date="2017-09" db="EMBL/GenBank/DDBJ databases">
        <title>The Reconstruction of 2,631 Draft Metagenome-Assembled Genomes from the Global Oceans.</title>
        <authorList>
            <person name="Tully B.J."/>
            <person name="Graham E.D."/>
            <person name="Heidelberg J.F."/>
        </authorList>
    </citation>
    <scope>NUCLEOTIDE SEQUENCE [LARGE SCALE GENOMIC DNA]</scope>
</reference>
<name>A0A2D6YH91_9DELT</name>
<protein>
    <recommendedName>
        <fullName evidence="4">Alginate export domain-containing protein</fullName>
    </recommendedName>
</protein>
<organism evidence="2 3">
    <name type="scientific">SAR324 cluster bacterium</name>
    <dbReference type="NCBI Taxonomy" id="2024889"/>
    <lineage>
        <taxon>Bacteria</taxon>
        <taxon>Deltaproteobacteria</taxon>
        <taxon>SAR324 cluster</taxon>
    </lineage>
</organism>
<evidence type="ECO:0008006" key="4">
    <source>
        <dbReference type="Google" id="ProtNLM"/>
    </source>
</evidence>
<evidence type="ECO:0000313" key="3">
    <source>
        <dbReference type="Proteomes" id="UP000226525"/>
    </source>
</evidence>
<evidence type="ECO:0000313" key="2">
    <source>
        <dbReference type="EMBL" id="MAH62520.1"/>
    </source>
</evidence>
<keyword evidence="1" id="KW-0732">Signal</keyword>
<accession>A0A2D6YH91</accession>
<feature type="signal peptide" evidence="1">
    <location>
        <begin position="1"/>
        <end position="26"/>
    </location>
</feature>